<accession>A0ABQ8TS56</accession>
<evidence type="ECO:0000313" key="3">
    <source>
        <dbReference type="Proteomes" id="UP001148838"/>
    </source>
</evidence>
<keyword evidence="3" id="KW-1185">Reference proteome</keyword>
<reference evidence="2 3" key="1">
    <citation type="journal article" date="2022" name="Allergy">
        <title>Genome assembly and annotation of Periplaneta americana reveal a comprehensive cockroach allergen profile.</title>
        <authorList>
            <person name="Wang L."/>
            <person name="Xiong Q."/>
            <person name="Saelim N."/>
            <person name="Wang L."/>
            <person name="Nong W."/>
            <person name="Wan A.T."/>
            <person name="Shi M."/>
            <person name="Liu X."/>
            <person name="Cao Q."/>
            <person name="Hui J.H.L."/>
            <person name="Sookrung N."/>
            <person name="Leung T.F."/>
            <person name="Tungtrongchitr A."/>
            <person name="Tsui S.K.W."/>
        </authorList>
    </citation>
    <scope>NUCLEOTIDE SEQUENCE [LARGE SCALE GENOMIC DNA]</scope>
    <source>
        <strain evidence="2">PWHHKU_190912</strain>
    </source>
</reference>
<dbReference type="EMBL" id="JAJSOF020000003">
    <property type="protein sequence ID" value="KAJ4449517.1"/>
    <property type="molecule type" value="Genomic_DNA"/>
</dbReference>
<evidence type="ECO:0000256" key="1">
    <source>
        <dbReference type="SAM" id="MobiDB-lite"/>
    </source>
</evidence>
<proteinExistence type="predicted"/>
<evidence type="ECO:0000313" key="2">
    <source>
        <dbReference type="EMBL" id="KAJ4449517.1"/>
    </source>
</evidence>
<feature type="region of interest" description="Disordered" evidence="1">
    <location>
        <begin position="128"/>
        <end position="150"/>
    </location>
</feature>
<protein>
    <submittedName>
        <fullName evidence="2">Uncharacterized protein</fullName>
    </submittedName>
</protein>
<organism evidence="2 3">
    <name type="scientific">Periplaneta americana</name>
    <name type="common">American cockroach</name>
    <name type="synonym">Blatta americana</name>
    <dbReference type="NCBI Taxonomy" id="6978"/>
    <lineage>
        <taxon>Eukaryota</taxon>
        <taxon>Metazoa</taxon>
        <taxon>Ecdysozoa</taxon>
        <taxon>Arthropoda</taxon>
        <taxon>Hexapoda</taxon>
        <taxon>Insecta</taxon>
        <taxon>Pterygota</taxon>
        <taxon>Neoptera</taxon>
        <taxon>Polyneoptera</taxon>
        <taxon>Dictyoptera</taxon>
        <taxon>Blattodea</taxon>
        <taxon>Blattoidea</taxon>
        <taxon>Blattidae</taxon>
        <taxon>Blattinae</taxon>
        <taxon>Periplaneta</taxon>
    </lineage>
</organism>
<name>A0ABQ8TS56_PERAM</name>
<comment type="caution">
    <text evidence="2">The sequence shown here is derived from an EMBL/GenBank/DDBJ whole genome shotgun (WGS) entry which is preliminary data.</text>
</comment>
<dbReference type="Proteomes" id="UP001148838">
    <property type="component" value="Unassembled WGS sequence"/>
</dbReference>
<gene>
    <name evidence="2" type="ORF">ANN_00917</name>
</gene>
<sequence>MMMKLFNDAVSTTRLFSVDGIGDSDVVFGNMRPSIRYGLPDIRLTDEENLGKPNQSRSCVLTSSHSHKSRLLVEHALYMDDPRVWRESHPPLLAGSNVGLVLVLCDISYNRARTALIVSRSSGSDIVNGTSVDSSVSERSDDSEADNGWSETDHVPILEQFLG</sequence>